<reference evidence="5 6" key="1">
    <citation type="submission" date="2016-10" db="EMBL/GenBank/DDBJ databases">
        <authorList>
            <person name="de Groot N.N."/>
        </authorList>
    </citation>
    <scope>NUCLEOTIDE SEQUENCE [LARGE SCALE GENOMIC DNA]</scope>
    <source>
        <strain evidence="5 6">DSM 5885</strain>
    </source>
</reference>
<dbReference type="Gene3D" id="1.10.10.10">
    <property type="entry name" value="Winged helix-like DNA-binding domain superfamily/Winged helix DNA-binding domain"/>
    <property type="match status" value="1"/>
</dbReference>
<dbReference type="InterPro" id="IPR036390">
    <property type="entry name" value="WH_DNA-bd_sf"/>
</dbReference>
<dbReference type="InterPro" id="IPR036388">
    <property type="entry name" value="WH-like_DNA-bd_sf"/>
</dbReference>
<evidence type="ECO:0000256" key="1">
    <source>
        <dbReference type="ARBA" id="ARBA00023015"/>
    </source>
</evidence>
<dbReference type="STRING" id="83767.SAMN05660652_03780"/>
<dbReference type="PANTHER" id="PTHR30363:SF44">
    <property type="entry name" value="AGA OPERON TRANSCRIPTIONAL REPRESSOR-RELATED"/>
    <property type="match status" value="1"/>
</dbReference>
<dbReference type="SMART" id="SM01134">
    <property type="entry name" value="DeoRC"/>
    <property type="match status" value="1"/>
</dbReference>
<dbReference type="EMBL" id="FNCY01000024">
    <property type="protein sequence ID" value="SDI63740.1"/>
    <property type="molecule type" value="Genomic_DNA"/>
</dbReference>
<feature type="domain" description="HTH deoR-type" evidence="4">
    <location>
        <begin position="40"/>
        <end position="95"/>
    </location>
</feature>
<protein>
    <submittedName>
        <fullName evidence="5">Transcriptional regulator, DeoR family</fullName>
    </submittedName>
</protein>
<dbReference type="SUPFAM" id="SSF46785">
    <property type="entry name" value="Winged helix' DNA-binding domain"/>
    <property type="match status" value="1"/>
</dbReference>
<keyword evidence="1" id="KW-0805">Transcription regulation</keyword>
<evidence type="ECO:0000256" key="2">
    <source>
        <dbReference type="ARBA" id="ARBA00023125"/>
    </source>
</evidence>
<keyword evidence="2" id="KW-0238">DNA-binding</keyword>
<keyword evidence="6" id="KW-1185">Reference proteome</keyword>
<sequence length="296" mass="32022">MSKNLVITTDDLPSPPRRTAVEAPAVLEMPNEQENTPLLPVQRRQHIAEFLQHHGAVTLQQLADALHVSLSTLRRDLDALAEEGIVERTHGGALLKHQQYSTFEPNITAARDLSPREKRIVGEAAAAALIPGQSVIFDSGSTVLEAARAVVSRKIPLIAITNDIEIAQVLNSSPLVQVHVFGGQLRSGSNTLVGEQVQVAARNIRADVLFFGAHAITDNVVSETSPEVAAVKRTLMKSANSCRLLVDASKFRPRVFMTVCEIGDIAEVITDDNAPHEEIERIRSTGVRVTLAGTHA</sequence>
<dbReference type="Proteomes" id="UP000198607">
    <property type="component" value="Unassembled WGS sequence"/>
</dbReference>
<accession>A0A1G8M8Q0</accession>
<dbReference type="SMART" id="SM00420">
    <property type="entry name" value="HTH_DEOR"/>
    <property type="match status" value="1"/>
</dbReference>
<gene>
    <name evidence="5" type="ORF">SAMN05660652_03780</name>
</gene>
<dbReference type="InterPro" id="IPR050313">
    <property type="entry name" value="Carb_Metab_HTH_regulators"/>
</dbReference>
<dbReference type="RefSeq" id="WP_245715614.1">
    <property type="nucleotide sequence ID" value="NZ_FNCY01000024.1"/>
</dbReference>
<name>A0A1G8M8Q0_9RHOO</name>
<dbReference type="Gene3D" id="3.40.50.1360">
    <property type="match status" value="1"/>
</dbReference>
<evidence type="ECO:0000313" key="6">
    <source>
        <dbReference type="Proteomes" id="UP000198607"/>
    </source>
</evidence>
<dbReference type="InterPro" id="IPR037171">
    <property type="entry name" value="NagB/RpiA_transferase-like"/>
</dbReference>
<dbReference type="InterPro" id="IPR018356">
    <property type="entry name" value="Tscrpt_reg_HTH_DeoR_CS"/>
</dbReference>
<dbReference type="PANTHER" id="PTHR30363">
    <property type="entry name" value="HTH-TYPE TRANSCRIPTIONAL REGULATOR SRLR-RELATED"/>
    <property type="match status" value="1"/>
</dbReference>
<dbReference type="Pfam" id="PF08220">
    <property type="entry name" value="HTH_DeoR"/>
    <property type="match status" value="1"/>
</dbReference>
<dbReference type="Pfam" id="PF00455">
    <property type="entry name" value="DeoRC"/>
    <property type="match status" value="1"/>
</dbReference>
<dbReference type="InterPro" id="IPR014036">
    <property type="entry name" value="DeoR-like_C"/>
</dbReference>
<organism evidence="5 6">
    <name type="scientific">Propionivibrio dicarboxylicus</name>
    <dbReference type="NCBI Taxonomy" id="83767"/>
    <lineage>
        <taxon>Bacteria</taxon>
        <taxon>Pseudomonadati</taxon>
        <taxon>Pseudomonadota</taxon>
        <taxon>Betaproteobacteria</taxon>
        <taxon>Rhodocyclales</taxon>
        <taxon>Rhodocyclaceae</taxon>
        <taxon>Propionivibrio</taxon>
    </lineage>
</organism>
<evidence type="ECO:0000256" key="3">
    <source>
        <dbReference type="ARBA" id="ARBA00023163"/>
    </source>
</evidence>
<dbReference type="AlphaFoldDB" id="A0A1G8M8Q0"/>
<evidence type="ECO:0000313" key="5">
    <source>
        <dbReference type="EMBL" id="SDI63740.1"/>
    </source>
</evidence>
<dbReference type="InterPro" id="IPR001034">
    <property type="entry name" value="DeoR_HTH"/>
</dbReference>
<dbReference type="PROSITE" id="PS00894">
    <property type="entry name" value="HTH_DEOR_1"/>
    <property type="match status" value="1"/>
</dbReference>
<evidence type="ECO:0000259" key="4">
    <source>
        <dbReference type="PROSITE" id="PS51000"/>
    </source>
</evidence>
<dbReference type="SUPFAM" id="SSF100950">
    <property type="entry name" value="NagB/RpiA/CoA transferase-like"/>
    <property type="match status" value="1"/>
</dbReference>
<dbReference type="PRINTS" id="PR00037">
    <property type="entry name" value="HTHLACR"/>
</dbReference>
<keyword evidence="3" id="KW-0804">Transcription</keyword>
<dbReference type="PROSITE" id="PS51000">
    <property type="entry name" value="HTH_DEOR_2"/>
    <property type="match status" value="1"/>
</dbReference>
<dbReference type="GO" id="GO:0003700">
    <property type="term" value="F:DNA-binding transcription factor activity"/>
    <property type="evidence" value="ECO:0007669"/>
    <property type="project" value="InterPro"/>
</dbReference>
<proteinExistence type="predicted"/>
<dbReference type="GO" id="GO:0003677">
    <property type="term" value="F:DNA binding"/>
    <property type="evidence" value="ECO:0007669"/>
    <property type="project" value="UniProtKB-KW"/>
</dbReference>